<dbReference type="AlphaFoldDB" id="A0A1H3H640"/>
<sequence>MNYNWAIFILLGMPFLTQAGTVYKCNNKGATIYQSKPCAGATVDANFQREQRIQNQSNSAYQQRTTNGTSNEIAETAEGKKKSLAIAQEAYRITKER</sequence>
<feature type="compositionally biased region" description="Polar residues" evidence="1">
    <location>
        <begin position="54"/>
        <end position="73"/>
    </location>
</feature>
<accession>A0A1H3H640</accession>
<evidence type="ECO:0000313" key="3">
    <source>
        <dbReference type="EMBL" id="SDY10956.1"/>
    </source>
</evidence>
<evidence type="ECO:0000256" key="2">
    <source>
        <dbReference type="SAM" id="SignalP"/>
    </source>
</evidence>
<gene>
    <name evidence="3" type="ORF">SAMN05421643_103261</name>
</gene>
<dbReference type="RefSeq" id="WP_092688048.1">
    <property type="nucleotide sequence ID" value="NZ_FNPK01000003.1"/>
</dbReference>
<dbReference type="EMBL" id="FNPK01000003">
    <property type="protein sequence ID" value="SDY10956.1"/>
    <property type="molecule type" value="Genomic_DNA"/>
</dbReference>
<feature type="signal peptide" evidence="2">
    <location>
        <begin position="1"/>
        <end position="19"/>
    </location>
</feature>
<dbReference type="Proteomes" id="UP000199035">
    <property type="component" value="Unassembled WGS sequence"/>
</dbReference>
<feature type="chain" id="PRO_5011793773" description="DUF4124 domain-containing protein" evidence="2">
    <location>
        <begin position="20"/>
        <end position="97"/>
    </location>
</feature>
<reference evidence="4" key="1">
    <citation type="submission" date="2016-10" db="EMBL/GenBank/DDBJ databases">
        <authorList>
            <person name="Varghese N."/>
            <person name="Submissions S."/>
        </authorList>
    </citation>
    <scope>NUCLEOTIDE SEQUENCE [LARGE SCALE GENOMIC DNA]</scope>
    <source>
        <strain evidence="4">ANC 5109</strain>
    </source>
</reference>
<protein>
    <recommendedName>
        <fullName evidence="5">DUF4124 domain-containing protein</fullName>
    </recommendedName>
</protein>
<proteinExistence type="predicted"/>
<organism evidence="3 4">
    <name type="scientific">Acinetobacter kyonggiensis</name>
    <dbReference type="NCBI Taxonomy" id="595670"/>
    <lineage>
        <taxon>Bacteria</taxon>
        <taxon>Pseudomonadati</taxon>
        <taxon>Pseudomonadota</taxon>
        <taxon>Gammaproteobacteria</taxon>
        <taxon>Moraxellales</taxon>
        <taxon>Moraxellaceae</taxon>
        <taxon>Acinetobacter</taxon>
    </lineage>
</organism>
<keyword evidence="4" id="KW-1185">Reference proteome</keyword>
<keyword evidence="2" id="KW-0732">Signal</keyword>
<evidence type="ECO:0000313" key="4">
    <source>
        <dbReference type="Proteomes" id="UP000199035"/>
    </source>
</evidence>
<feature type="region of interest" description="Disordered" evidence="1">
    <location>
        <begin position="54"/>
        <end position="78"/>
    </location>
</feature>
<evidence type="ECO:0008006" key="5">
    <source>
        <dbReference type="Google" id="ProtNLM"/>
    </source>
</evidence>
<name>A0A1H3H640_9GAMM</name>
<evidence type="ECO:0000256" key="1">
    <source>
        <dbReference type="SAM" id="MobiDB-lite"/>
    </source>
</evidence>